<reference evidence="3" key="1">
    <citation type="submission" date="2018-09" db="EMBL/GenBank/DDBJ databases">
        <authorList>
            <person name="Livingstone P.G."/>
            <person name="Whitworth D.E."/>
        </authorList>
    </citation>
    <scope>NUCLEOTIDE SEQUENCE [LARGE SCALE GENOMIC DNA]</scope>
    <source>
        <strain evidence="3">AB047A</strain>
    </source>
</reference>
<dbReference type="PROSITE" id="PS51257">
    <property type="entry name" value="PROKAR_LIPOPROTEIN"/>
    <property type="match status" value="1"/>
</dbReference>
<keyword evidence="1" id="KW-0732">Signal</keyword>
<dbReference type="OrthoDB" id="5515703at2"/>
<evidence type="ECO:0000313" key="2">
    <source>
        <dbReference type="EMBL" id="RKH61636.1"/>
    </source>
</evidence>
<name>A0A3A8PYQ9_9BACT</name>
<protein>
    <recommendedName>
        <fullName evidence="4">Lipoprotein</fullName>
    </recommendedName>
</protein>
<sequence length="219" mass="22774">MKPFFIAAALSLGLCSCSESAPAIQITQIKFPSVTCEVEDDAPAIARGSLNVQYGQSYVLGFLVNNGYQQTAVDVGDIPLEPGEGSGGAATAFVKTLRLSYSSPDVSLPDGEVNYTAGLSPGSQDNVLVANVLTAEAAEELANGLAEGEFTEVTVTVQFAGEYGSGHKNFETNELEYSFTAFKRNLGIATCAPGTLPDPVAPCGSSRGGQENNYPTCVL</sequence>
<dbReference type="AlphaFoldDB" id="A0A3A8PYQ9"/>
<comment type="caution">
    <text evidence="2">The sequence shown here is derived from an EMBL/GenBank/DDBJ whole genome shotgun (WGS) entry which is preliminary data.</text>
</comment>
<evidence type="ECO:0000313" key="3">
    <source>
        <dbReference type="Proteomes" id="UP000282656"/>
    </source>
</evidence>
<organism evidence="2 3">
    <name type="scientific">Corallococcus interemptor</name>
    <dbReference type="NCBI Taxonomy" id="2316720"/>
    <lineage>
        <taxon>Bacteria</taxon>
        <taxon>Pseudomonadati</taxon>
        <taxon>Myxococcota</taxon>
        <taxon>Myxococcia</taxon>
        <taxon>Myxococcales</taxon>
        <taxon>Cystobacterineae</taxon>
        <taxon>Myxococcaceae</taxon>
        <taxon>Corallococcus</taxon>
    </lineage>
</organism>
<dbReference type="RefSeq" id="WP_120551299.1">
    <property type="nucleotide sequence ID" value="NZ_RAWM01000125.1"/>
</dbReference>
<feature type="signal peptide" evidence="1">
    <location>
        <begin position="1"/>
        <end position="23"/>
    </location>
</feature>
<keyword evidence="3" id="KW-1185">Reference proteome</keyword>
<evidence type="ECO:0000256" key="1">
    <source>
        <dbReference type="SAM" id="SignalP"/>
    </source>
</evidence>
<gene>
    <name evidence="2" type="ORF">D7X96_31305</name>
</gene>
<proteinExistence type="predicted"/>
<dbReference type="EMBL" id="RAWM01000125">
    <property type="protein sequence ID" value="RKH61636.1"/>
    <property type="molecule type" value="Genomic_DNA"/>
</dbReference>
<dbReference type="Proteomes" id="UP000282656">
    <property type="component" value="Unassembled WGS sequence"/>
</dbReference>
<feature type="chain" id="PRO_5017246846" description="Lipoprotein" evidence="1">
    <location>
        <begin position="24"/>
        <end position="219"/>
    </location>
</feature>
<accession>A0A3A8PYQ9</accession>
<evidence type="ECO:0008006" key="4">
    <source>
        <dbReference type="Google" id="ProtNLM"/>
    </source>
</evidence>